<comment type="caution">
    <text evidence="2">The sequence shown here is derived from an EMBL/GenBank/DDBJ whole genome shotgun (WGS) entry which is preliminary data.</text>
</comment>
<name>A0ABP4KL39_9ACTN</name>
<keyword evidence="3" id="KW-1185">Reference proteome</keyword>
<dbReference type="Proteomes" id="UP001501470">
    <property type="component" value="Unassembled WGS sequence"/>
</dbReference>
<evidence type="ECO:0000313" key="3">
    <source>
        <dbReference type="Proteomes" id="UP001501470"/>
    </source>
</evidence>
<evidence type="ECO:0000256" key="1">
    <source>
        <dbReference type="SAM" id="Coils"/>
    </source>
</evidence>
<gene>
    <name evidence="2" type="ORF">GCM10009827_019110</name>
</gene>
<feature type="coiled-coil region" evidence="1">
    <location>
        <begin position="4"/>
        <end position="31"/>
    </location>
</feature>
<dbReference type="RefSeq" id="WP_344501418.1">
    <property type="nucleotide sequence ID" value="NZ_BAAAQD010000002.1"/>
</dbReference>
<organism evidence="2 3">
    <name type="scientific">Dactylosporangium maewongense</name>
    <dbReference type="NCBI Taxonomy" id="634393"/>
    <lineage>
        <taxon>Bacteria</taxon>
        <taxon>Bacillati</taxon>
        <taxon>Actinomycetota</taxon>
        <taxon>Actinomycetes</taxon>
        <taxon>Micromonosporales</taxon>
        <taxon>Micromonosporaceae</taxon>
        <taxon>Dactylosporangium</taxon>
    </lineage>
</organism>
<keyword evidence="1" id="KW-0175">Coiled coil</keyword>
<protein>
    <submittedName>
        <fullName evidence="2">Uncharacterized protein</fullName>
    </submittedName>
</protein>
<reference evidence="3" key="1">
    <citation type="journal article" date="2019" name="Int. J. Syst. Evol. Microbiol.">
        <title>The Global Catalogue of Microorganisms (GCM) 10K type strain sequencing project: providing services to taxonomists for standard genome sequencing and annotation.</title>
        <authorList>
            <consortium name="The Broad Institute Genomics Platform"/>
            <consortium name="The Broad Institute Genome Sequencing Center for Infectious Disease"/>
            <person name="Wu L."/>
            <person name="Ma J."/>
        </authorList>
    </citation>
    <scope>NUCLEOTIDE SEQUENCE [LARGE SCALE GENOMIC DNA]</scope>
    <source>
        <strain evidence="3">JCM 15933</strain>
    </source>
</reference>
<dbReference type="EMBL" id="BAAAQD010000002">
    <property type="protein sequence ID" value="GAA1505639.1"/>
    <property type="molecule type" value="Genomic_DNA"/>
</dbReference>
<proteinExistence type="predicted"/>
<evidence type="ECO:0000313" key="2">
    <source>
        <dbReference type="EMBL" id="GAA1505639.1"/>
    </source>
</evidence>
<sequence>MGADVTVESELARLRRELERLRAENVRLSRLLDLRGQDTAAPPEQLSAAVAPPGLVHMASPVADKLALYADRFRARADVYAVRWENNRTGTSG</sequence>
<accession>A0ABP4KL39</accession>